<protein>
    <submittedName>
        <fullName evidence="1">Uncharacterized protein</fullName>
    </submittedName>
</protein>
<evidence type="ECO:0000313" key="1">
    <source>
        <dbReference type="EMBL" id="MFK7159969.1"/>
    </source>
</evidence>
<dbReference type="EMBL" id="JBANFI010000001">
    <property type="protein sequence ID" value="MFK7159969.1"/>
    <property type="molecule type" value="Genomic_DNA"/>
</dbReference>
<name>A0ABW8PVP7_9GAMM</name>
<organism evidence="1 2">
    <name type="scientific">Marinospirillum alkalitolerans</name>
    <dbReference type="NCBI Taxonomy" id="3123374"/>
    <lineage>
        <taxon>Bacteria</taxon>
        <taxon>Pseudomonadati</taxon>
        <taxon>Pseudomonadota</taxon>
        <taxon>Gammaproteobacteria</taxon>
        <taxon>Oceanospirillales</taxon>
        <taxon>Oceanospirillaceae</taxon>
        <taxon>Marinospirillum</taxon>
    </lineage>
</organism>
<dbReference type="RefSeq" id="WP_405336970.1">
    <property type="nucleotide sequence ID" value="NZ_JBANFI010000001.1"/>
</dbReference>
<reference evidence="1 2" key="1">
    <citation type="submission" date="2024-02" db="EMBL/GenBank/DDBJ databases">
        <title>Marinospirillum sp. MEB 164 isolated from Lonar lake sediment.</title>
        <authorList>
            <person name="Joshi A."/>
            <person name="Thite S."/>
        </authorList>
    </citation>
    <scope>NUCLEOTIDE SEQUENCE [LARGE SCALE GENOMIC DNA]</scope>
    <source>
        <strain evidence="1 2">MEB164</strain>
    </source>
</reference>
<keyword evidence="2" id="KW-1185">Reference proteome</keyword>
<sequence length="80" mass="9005">MKVLQRACQLHLKQEQARQAACTASVPASEAANQLHALIQQIEHATSDADLKALNHTCQQWQRTQVTKQEQKQPAKHLLL</sequence>
<gene>
    <name evidence="1" type="ORF">V6U78_02820</name>
</gene>
<accession>A0ABW8PVP7</accession>
<comment type="caution">
    <text evidence="1">The sequence shown here is derived from an EMBL/GenBank/DDBJ whole genome shotgun (WGS) entry which is preliminary data.</text>
</comment>
<proteinExistence type="predicted"/>
<evidence type="ECO:0000313" key="2">
    <source>
        <dbReference type="Proteomes" id="UP001621714"/>
    </source>
</evidence>
<dbReference type="Proteomes" id="UP001621714">
    <property type="component" value="Unassembled WGS sequence"/>
</dbReference>